<evidence type="ECO:0000256" key="3">
    <source>
        <dbReference type="PROSITE-ProRule" id="PRU00023"/>
    </source>
</evidence>
<dbReference type="PANTHER" id="PTHR46680">
    <property type="entry name" value="NF-KAPPA-B INHIBITOR ALPHA"/>
    <property type="match status" value="1"/>
</dbReference>
<dbReference type="PROSITE" id="PS50297">
    <property type="entry name" value="ANK_REP_REGION"/>
    <property type="match status" value="1"/>
</dbReference>
<keyword evidence="2 3" id="KW-0040">ANK repeat</keyword>
<dbReference type="GO" id="GO:0051059">
    <property type="term" value="F:NF-kappaB binding"/>
    <property type="evidence" value="ECO:0007669"/>
    <property type="project" value="TreeGrafter"/>
</dbReference>
<accession>A0A7D5US30</accession>
<dbReference type="AlphaFoldDB" id="A0A7D5US30"/>
<dbReference type="GeneID" id="26244204"/>
<keyword evidence="5" id="KW-1185">Reference proteome</keyword>
<name>A0A7D5US30_9HYPO</name>
<sequence>MAAVWHDKTETVKFLLGQEANVNATSTKSCPYYTALQAAVKRNSPTMVGILLEHGADVNLARRLSSSALCAAIREGSIDITKLLVEAKADVGSSRGMPERLAIQKNRRDILEILVDHGVVPGRPG</sequence>
<dbReference type="Gene3D" id="1.25.40.20">
    <property type="entry name" value="Ankyrin repeat-containing domain"/>
    <property type="match status" value="1"/>
</dbReference>
<keyword evidence="1" id="KW-0677">Repeat</keyword>
<feature type="repeat" description="ANK" evidence="3">
    <location>
        <begin position="31"/>
        <end position="63"/>
    </location>
</feature>
<dbReference type="KEGG" id="mbrn:26244204"/>
<proteinExistence type="predicted"/>
<dbReference type="EMBL" id="CP058932">
    <property type="protein sequence ID" value="QLI65557.1"/>
    <property type="molecule type" value="Genomic_DNA"/>
</dbReference>
<gene>
    <name evidence="4" type="ORF">G6M90_00g002500</name>
</gene>
<dbReference type="SMART" id="SM00248">
    <property type="entry name" value="ANK"/>
    <property type="match status" value="3"/>
</dbReference>
<evidence type="ECO:0000313" key="5">
    <source>
        <dbReference type="Proteomes" id="UP000510686"/>
    </source>
</evidence>
<dbReference type="GO" id="GO:0005829">
    <property type="term" value="C:cytosol"/>
    <property type="evidence" value="ECO:0007669"/>
    <property type="project" value="TreeGrafter"/>
</dbReference>
<organism evidence="4 5">
    <name type="scientific">Metarhizium brunneum</name>
    <dbReference type="NCBI Taxonomy" id="500148"/>
    <lineage>
        <taxon>Eukaryota</taxon>
        <taxon>Fungi</taxon>
        <taxon>Dikarya</taxon>
        <taxon>Ascomycota</taxon>
        <taxon>Pezizomycotina</taxon>
        <taxon>Sordariomycetes</taxon>
        <taxon>Hypocreomycetidae</taxon>
        <taxon>Hypocreales</taxon>
        <taxon>Clavicipitaceae</taxon>
        <taxon>Metarhizium</taxon>
    </lineage>
</organism>
<protein>
    <submittedName>
        <fullName evidence="4">Uncharacterized protein</fullName>
    </submittedName>
</protein>
<evidence type="ECO:0000256" key="1">
    <source>
        <dbReference type="ARBA" id="ARBA00022737"/>
    </source>
</evidence>
<dbReference type="InterPro" id="IPR002110">
    <property type="entry name" value="Ankyrin_rpt"/>
</dbReference>
<dbReference type="PANTHER" id="PTHR46680:SF3">
    <property type="entry name" value="NF-KAPPA-B INHIBITOR CACTUS"/>
    <property type="match status" value="1"/>
</dbReference>
<dbReference type="GO" id="GO:0071356">
    <property type="term" value="P:cellular response to tumor necrosis factor"/>
    <property type="evidence" value="ECO:0007669"/>
    <property type="project" value="TreeGrafter"/>
</dbReference>
<dbReference type="RefSeq" id="XP_014542831.1">
    <property type="nucleotide sequence ID" value="XM_014687345.1"/>
</dbReference>
<dbReference type="PROSITE" id="PS50088">
    <property type="entry name" value="ANK_REPEAT"/>
    <property type="match status" value="1"/>
</dbReference>
<reference evidence="4 5" key="1">
    <citation type="submission" date="2020-07" db="EMBL/GenBank/DDBJ databases">
        <title>Telomere length de novo assembly of all 7 chromosomes of the fungus, Metarhizium brunneum, using a novel assembly pipeline.</title>
        <authorList>
            <person name="Saud z."/>
            <person name="Kortsinoglou A."/>
            <person name="Kouvelis V.N."/>
            <person name="Butt T.M."/>
        </authorList>
    </citation>
    <scope>NUCLEOTIDE SEQUENCE [LARGE SCALE GENOMIC DNA]</scope>
    <source>
        <strain evidence="4 5">4556</strain>
    </source>
</reference>
<evidence type="ECO:0000313" key="4">
    <source>
        <dbReference type="EMBL" id="QLI65557.1"/>
    </source>
</evidence>
<dbReference type="InterPro" id="IPR036770">
    <property type="entry name" value="Ankyrin_rpt-contain_sf"/>
</dbReference>
<dbReference type="SUPFAM" id="SSF48403">
    <property type="entry name" value="Ankyrin repeat"/>
    <property type="match status" value="1"/>
</dbReference>
<dbReference type="InterPro" id="IPR051070">
    <property type="entry name" value="NF-kappa-B_inhibitor"/>
</dbReference>
<evidence type="ECO:0000256" key="2">
    <source>
        <dbReference type="ARBA" id="ARBA00023043"/>
    </source>
</evidence>
<dbReference type="Pfam" id="PF12796">
    <property type="entry name" value="Ank_2"/>
    <property type="match status" value="1"/>
</dbReference>
<dbReference type="OrthoDB" id="539213at2759"/>
<dbReference type="Proteomes" id="UP000510686">
    <property type="component" value="Chromosome 1"/>
</dbReference>